<feature type="transmembrane region" description="Helical" evidence="11">
    <location>
        <begin position="325"/>
        <end position="350"/>
    </location>
</feature>
<reference evidence="13" key="1">
    <citation type="submission" date="2023-05" db="EMBL/GenBank/DDBJ databases">
        <authorList>
            <person name="Stuckert A."/>
        </authorList>
    </citation>
    <scope>NUCLEOTIDE SEQUENCE</scope>
</reference>
<dbReference type="PANTHER" id="PTHR24037">
    <property type="entry name" value="HEART DEVELOPMENT PROTEIN WITH EGF-LIKE DOMAINS 1"/>
    <property type="match status" value="1"/>
</dbReference>
<dbReference type="InterPro" id="IPR049883">
    <property type="entry name" value="NOTCH1_EGF-like"/>
</dbReference>
<protein>
    <recommendedName>
        <fullName evidence="12">EGF-like domain-containing protein</fullName>
    </recommendedName>
</protein>
<keyword evidence="8" id="KW-0325">Glycoprotein</keyword>
<keyword evidence="4" id="KW-0732">Signal</keyword>
<dbReference type="Pfam" id="PF07645">
    <property type="entry name" value="EGF_CA"/>
    <property type="match status" value="1"/>
</dbReference>
<evidence type="ECO:0000256" key="3">
    <source>
        <dbReference type="ARBA" id="ARBA00022536"/>
    </source>
</evidence>
<evidence type="ECO:0000313" key="14">
    <source>
        <dbReference type="Proteomes" id="UP001162483"/>
    </source>
</evidence>
<comment type="caution">
    <text evidence="9">Lacks conserved residue(s) required for the propagation of feature annotation.</text>
</comment>
<keyword evidence="14" id="KW-1185">Reference proteome</keyword>
<dbReference type="InterPro" id="IPR000152">
    <property type="entry name" value="EGF-type_Asp/Asn_hydroxyl_site"/>
</dbReference>
<evidence type="ECO:0000256" key="6">
    <source>
        <dbReference type="ARBA" id="ARBA00023136"/>
    </source>
</evidence>
<feature type="disulfide bond" evidence="9">
    <location>
        <begin position="86"/>
        <end position="95"/>
    </location>
</feature>
<name>A0ABN9G7L7_9NEOB</name>
<dbReference type="SMART" id="SM00181">
    <property type="entry name" value="EGF"/>
    <property type="match status" value="3"/>
</dbReference>
<dbReference type="EMBL" id="CATNWA010018033">
    <property type="protein sequence ID" value="CAI9604817.1"/>
    <property type="molecule type" value="Genomic_DNA"/>
</dbReference>
<dbReference type="PROSITE" id="PS50026">
    <property type="entry name" value="EGF_3"/>
    <property type="match status" value="2"/>
</dbReference>
<evidence type="ECO:0000256" key="7">
    <source>
        <dbReference type="ARBA" id="ARBA00023157"/>
    </source>
</evidence>
<dbReference type="InterPro" id="IPR001881">
    <property type="entry name" value="EGF-like_Ca-bd_dom"/>
</dbReference>
<gene>
    <name evidence="13" type="ORF">SPARVUS_LOCUS13511663</name>
</gene>
<feature type="region of interest" description="Disordered" evidence="10">
    <location>
        <begin position="37"/>
        <end position="56"/>
    </location>
</feature>
<dbReference type="PROSITE" id="PS00022">
    <property type="entry name" value="EGF_1"/>
    <property type="match status" value="1"/>
</dbReference>
<comment type="caution">
    <text evidence="13">The sequence shown here is derived from an EMBL/GenBank/DDBJ whole genome shotgun (WGS) entry which is preliminary data.</text>
</comment>
<feature type="domain" description="EGF-like" evidence="12">
    <location>
        <begin position="57"/>
        <end position="96"/>
    </location>
</feature>
<dbReference type="CDD" id="cd00054">
    <property type="entry name" value="EGF_CA"/>
    <property type="match status" value="2"/>
</dbReference>
<dbReference type="Gene3D" id="2.10.25.10">
    <property type="entry name" value="Laminin"/>
    <property type="match status" value="2"/>
</dbReference>
<evidence type="ECO:0000256" key="9">
    <source>
        <dbReference type="PROSITE-ProRule" id="PRU00076"/>
    </source>
</evidence>
<dbReference type="PROSITE" id="PS01187">
    <property type="entry name" value="EGF_CA"/>
    <property type="match status" value="1"/>
</dbReference>
<evidence type="ECO:0000256" key="8">
    <source>
        <dbReference type="ARBA" id="ARBA00023180"/>
    </source>
</evidence>
<evidence type="ECO:0000256" key="5">
    <source>
        <dbReference type="ARBA" id="ARBA00022737"/>
    </source>
</evidence>
<evidence type="ECO:0000256" key="11">
    <source>
        <dbReference type="SAM" id="Phobius"/>
    </source>
</evidence>
<comment type="subcellular location">
    <subcellularLocation>
        <location evidence="1">Cell membrane</location>
    </subcellularLocation>
</comment>
<evidence type="ECO:0000256" key="4">
    <source>
        <dbReference type="ARBA" id="ARBA00022729"/>
    </source>
</evidence>
<dbReference type="Proteomes" id="UP001162483">
    <property type="component" value="Unassembled WGS sequence"/>
</dbReference>
<evidence type="ECO:0000256" key="2">
    <source>
        <dbReference type="ARBA" id="ARBA00022475"/>
    </source>
</evidence>
<accession>A0ABN9G7L7</accession>
<sequence length="402" mass="43925">MDIKTVMPKVETTVSHKEKEPAHTTAQPSVVTIKYSTTTATSPPTPAAPPRPTSPAPVSVCSPNPCHNGGSCIEHGGHRKDYRCECPVAWQGQHCDRDVDECLSRPCPAPATCVNLRGSFACRCPLGYILENGTGCVQVRTFLGHIEIPRSLLNGSNGKYTKLQQIEDEIVHILNSSFSVIGGYYQSAVTNSSFSNRIELSVQNIFLLSSNVTLYDLRHNIQRYKKGCQSAPEHSPTCQLILHPELYYIAVSLCNMKNPGCDNETSECADPAGITQCQCKAGFFKYSTTDRSCRACDDGYKLQDGACVRCPFGFGGFNCSNPYQLITVIISAAGGGLLLILGVALAVTCCRKSKHDISKLIFKSGDFQMSPYAEYPKAQRSSDWGRRPSRCRRTGAPRTSCR</sequence>
<keyword evidence="3 9" id="KW-0245">EGF-like domain</keyword>
<feature type="compositionally biased region" description="Basic residues" evidence="10">
    <location>
        <begin position="387"/>
        <end position="402"/>
    </location>
</feature>
<evidence type="ECO:0000259" key="12">
    <source>
        <dbReference type="PROSITE" id="PS50026"/>
    </source>
</evidence>
<keyword evidence="11" id="KW-1133">Transmembrane helix</keyword>
<feature type="compositionally biased region" description="Pro residues" evidence="10">
    <location>
        <begin position="43"/>
        <end position="55"/>
    </location>
</feature>
<keyword evidence="2" id="KW-1003">Cell membrane</keyword>
<keyword evidence="11" id="KW-0812">Transmembrane</keyword>
<dbReference type="InterPro" id="IPR018097">
    <property type="entry name" value="EGF_Ca-bd_CS"/>
</dbReference>
<dbReference type="PROSITE" id="PS00010">
    <property type="entry name" value="ASX_HYDROXYL"/>
    <property type="match status" value="1"/>
</dbReference>
<feature type="region of interest" description="Disordered" evidence="10">
    <location>
        <begin position="1"/>
        <end position="31"/>
    </location>
</feature>
<feature type="region of interest" description="Disordered" evidence="10">
    <location>
        <begin position="378"/>
        <end position="402"/>
    </location>
</feature>
<dbReference type="Pfam" id="PF00008">
    <property type="entry name" value="EGF"/>
    <property type="match status" value="1"/>
</dbReference>
<keyword evidence="5" id="KW-0677">Repeat</keyword>
<organism evidence="13 14">
    <name type="scientific">Staurois parvus</name>
    <dbReference type="NCBI Taxonomy" id="386267"/>
    <lineage>
        <taxon>Eukaryota</taxon>
        <taxon>Metazoa</taxon>
        <taxon>Chordata</taxon>
        <taxon>Craniata</taxon>
        <taxon>Vertebrata</taxon>
        <taxon>Euteleostomi</taxon>
        <taxon>Amphibia</taxon>
        <taxon>Batrachia</taxon>
        <taxon>Anura</taxon>
        <taxon>Neobatrachia</taxon>
        <taxon>Ranoidea</taxon>
        <taxon>Ranidae</taxon>
        <taxon>Staurois</taxon>
    </lineage>
</organism>
<dbReference type="SUPFAM" id="SSF57196">
    <property type="entry name" value="EGF/Laminin"/>
    <property type="match status" value="2"/>
</dbReference>
<dbReference type="PANTHER" id="PTHR24037:SF3">
    <property type="entry name" value="PROTEIN HEG HOMOLOG 1"/>
    <property type="match status" value="1"/>
</dbReference>
<proteinExistence type="predicted"/>
<dbReference type="SMART" id="SM00179">
    <property type="entry name" value="EGF_CA"/>
    <property type="match status" value="1"/>
</dbReference>
<evidence type="ECO:0000313" key="13">
    <source>
        <dbReference type="EMBL" id="CAI9604817.1"/>
    </source>
</evidence>
<evidence type="ECO:0000256" key="10">
    <source>
        <dbReference type="SAM" id="MobiDB-lite"/>
    </source>
</evidence>
<feature type="domain" description="EGF-like" evidence="12">
    <location>
        <begin position="98"/>
        <end position="134"/>
    </location>
</feature>
<keyword evidence="6 11" id="KW-0472">Membrane</keyword>
<keyword evidence="7 9" id="KW-1015">Disulfide bond</keyword>
<evidence type="ECO:0000256" key="1">
    <source>
        <dbReference type="ARBA" id="ARBA00004236"/>
    </source>
</evidence>
<dbReference type="InterPro" id="IPR000742">
    <property type="entry name" value="EGF"/>
</dbReference>